<organism evidence="1 2">
    <name type="scientific">Halosquirtibacter laminarini</name>
    <dbReference type="NCBI Taxonomy" id="3374600"/>
    <lineage>
        <taxon>Bacteria</taxon>
        <taxon>Pseudomonadati</taxon>
        <taxon>Bacteroidota</taxon>
        <taxon>Bacteroidia</taxon>
        <taxon>Marinilabiliales</taxon>
        <taxon>Prolixibacteraceae</taxon>
        <taxon>Halosquirtibacter</taxon>
    </lineage>
</organism>
<protein>
    <submittedName>
        <fullName evidence="1">ISL3 family transposase</fullName>
    </submittedName>
</protein>
<evidence type="ECO:0000313" key="2">
    <source>
        <dbReference type="Proteomes" id="UP000826212"/>
    </source>
</evidence>
<accession>A0AC61NE66</accession>
<proteinExistence type="predicted"/>
<name>A0AC61NE66_9BACT</name>
<dbReference type="EMBL" id="CP081303">
    <property type="protein sequence ID" value="QZE13823.1"/>
    <property type="molecule type" value="Genomic_DNA"/>
</dbReference>
<dbReference type="Proteomes" id="UP000826212">
    <property type="component" value="Chromosome"/>
</dbReference>
<evidence type="ECO:0000313" key="1">
    <source>
        <dbReference type="EMBL" id="QZE13823.1"/>
    </source>
</evidence>
<reference evidence="1" key="1">
    <citation type="submission" date="2021-08" db="EMBL/GenBank/DDBJ databases">
        <title>Novel anaerobic bacterium isolated from sea squirt in East Sea, Republic of Korea.</title>
        <authorList>
            <person name="Nguyen T.H."/>
            <person name="Li Z."/>
            <person name="Lee Y.-J."/>
            <person name="Ko J."/>
            <person name="Kim S.-G."/>
        </authorList>
    </citation>
    <scope>NUCLEOTIDE SEQUENCE</scope>
    <source>
        <strain evidence="1">KCTC 25031</strain>
    </source>
</reference>
<gene>
    <name evidence="1" type="ORF">K4L44_14925</name>
</gene>
<sequence>MKDLFTAALHIESPFYIDYLDFDTANKRLDVHVSFTRGSKFCYDGECDLSVHDTREKRWQHLNFFENECFIIAKVPRVITRSGRVVTLPMSWEGTVSGFTLLFEALLLPLLSNMPVHKVSKLTGIYDDKLWTLLTKYVEKSRSTEDFSDLEVVGIDETSCKKGHNYVTLFVDLKERRTVHVSEGKGSDTIASFCEIIPHKKEEDMPIESDCIKQVSCDMSPSFISGVQKHLPKASITFDKFHIMKLINEAVDSVRRTECKEEECLKGHRYLFLSNQDNYTKKQEESFNDLKISHSKLKSFRALRIRESFQDIYSYANTIEEFECLLKQWYYWATHSRLEPIKKVAKTIKNHWNGIVKWMDTKLNNGILEGLNSIVQSAKRRARGFRKTENFITMIYLITGKLDFRKINKHYRSF</sequence>
<keyword evidence="2" id="KW-1185">Reference proteome</keyword>